<evidence type="ECO:0000313" key="12">
    <source>
        <dbReference type="EMBL" id="KAI2647622.1"/>
    </source>
</evidence>
<gene>
    <name evidence="12" type="ORF">H4Q32_028297</name>
</gene>
<comment type="similarity">
    <text evidence="1">Belongs to the beta type-B retroviral polymerase family. HERV class-II K(HML-2) pol subfamily.</text>
</comment>
<reference evidence="12 13" key="1">
    <citation type="submission" date="2022-01" db="EMBL/GenBank/DDBJ databases">
        <title>A high-quality chromosome-level genome assembly of rohu carp, Labeo rohita.</title>
        <authorList>
            <person name="Arick M.A. II"/>
            <person name="Hsu C.-Y."/>
            <person name="Magbanua Z."/>
            <person name="Pechanova O."/>
            <person name="Grover C."/>
            <person name="Miller E."/>
            <person name="Thrash A."/>
            <person name="Ezzel L."/>
            <person name="Alam S."/>
            <person name="Benzie J."/>
            <person name="Hamilton M."/>
            <person name="Karsi A."/>
            <person name="Lawrence M.L."/>
            <person name="Peterson D.G."/>
        </authorList>
    </citation>
    <scope>NUCLEOTIDE SEQUENCE [LARGE SCALE GENOMIC DNA]</scope>
    <source>
        <strain evidence="13">BAU-BD-2019</strain>
        <tissue evidence="12">Blood</tissue>
    </source>
</reference>
<dbReference type="InterPro" id="IPR041373">
    <property type="entry name" value="RT_RNaseH"/>
</dbReference>
<proteinExistence type="inferred from homology"/>
<dbReference type="InterPro" id="IPR054465">
    <property type="entry name" value="Integrase_p58-like_C"/>
</dbReference>
<keyword evidence="7" id="KW-0378">Hydrolase</keyword>
<evidence type="ECO:0000256" key="7">
    <source>
        <dbReference type="ARBA" id="ARBA00022801"/>
    </source>
</evidence>
<evidence type="ECO:0000256" key="6">
    <source>
        <dbReference type="ARBA" id="ARBA00022759"/>
    </source>
</evidence>
<feature type="domain" description="Reverse transcriptase RNase H-like" evidence="10">
    <location>
        <begin position="332"/>
        <end position="438"/>
    </location>
</feature>
<dbReference type="Pfam" id="PF22938">
    <property type="entry name" value="Integrase_p58_C"/>
    <property type="match status" value="1"/>
</dbReference>
<dbReference type="EMBL" id="JACTAM010000226">
    <property type="protein sequence ID" value="KAI2647622.1"/>
    <property type="molecule type" value="Genomic_DNA"/>
</dbReference>
<dbReference type="InterPro" id="IPR043502">
    <property type="entry name" value="DNA/RNA_pol_sf"/>
</dbReference>
<name>A0ABQ8LCI7_LABRO</name>
<dbReference type="CDD" id="cd01647">
    <property type="entry name" value="RT_LTR"/>
    <property type="match status" value="1"/>
</dbReference>
<evidence type="ECO:0000313" key="13">
    <source>
        <dbReference type="Proteomes" id="UP000830375"/>
    </source>
</evidence>
<dbReference type="Pfam" id="PF00078">
    <property type="entry name" value="RVT_1"/>
    <property type="match status" value="1"/>
</dbReference>
<dbReference type="Pfam" id="PF17917">
    <property type="entry name" value="RT_RNaseH"/>
    <property type="match status" value="1"/>
</dbReference>
<dbReference type="Gene3D" id="3.30.70.270">
    <property type="match status" value="2"/>
</dbReference>
<dbReference type="Proteomes" id="UP000830375">
    <property type="component" value="Unassembled WGS sequence"/>
</dbReference>
<keyword evidence="13" id="KW-1185">Reference proteome</keyword>
<dbReference type="PANTHER" id="PTHR37984">
    <property type="entry name" value="PROTEIN CBG26694"/>
    <property type="match status" value="1"/>
</dbReference>
<dbReference type="CDD" id="cd09274">
    <property type="entry name" value="RNase_HI_RT_Ty3"/>
    <property type="match status" value="1"/>
</dbReference>
<dbReference type="SUPFAM" id="SSF56672">
    <property type="entry name" value="DNA/RNA polymerases"/>
    <property type="match status" value="1"/>
</dbReference>
<organism evidence="12 13">
    <name type="scientific">Labeo rohita</name>
    <name type="common">Indian major carp</name>
    <name type="synonym">Cyprinus rohita</name>
    <dbReference type="NCBI Taxonomy" id="84645"/>
    <lineage>
        <taxon>Eukaryota</taxon>
        <taxon>Metazoa</taxon>
        <taxon>Chordata</taxon>
        <taxon>Craniata</taxon>
        <taxon>Vertebrata</taxon>
        <taxon>Euteleostomi</taxon>
        <taxon>Actinopterygii</taxon>
        <taxon>Neopterygii</taxon>
        <taxon>Teleostei</taxon>
        <taxon>Ostariophysi</taxon>
        <taxon>Cypriniformes</taxon>
        <taxon>Cyprinidae</taxon>
        <taxon>Labeoninae</taxon>
        <taxon>Labeonini</taxon>
        <taxon>Labeo</taxon>
    </lineage>
</organism>
<dbReference type="Gene3D" id="3.10.10.10">
    <property type="entry name" value="HIV Type 1 Reverse Transcriptase, subunit A, domain 1"/>
    <property type="match status" value="1"/>
</dbReference>
<comment type="caution">
    <text evidence="12">The sequence shown here is derived from an EMBL/GenBank/DDBJ whole genome shotgun (WGS) entry which is preliminary data.</text>
</comment>
<evidence type="ECO:0000256" key="4">
    <source>
        <dbReference type="ARBA" id="ARBA00022695"/>
    </source>
</evidence>
<dbReference type="Gene3D" id="3.10.20.370">
    <property type="match status" value="1"/>
</dbReference>
<evidence type="ECO:0000259" key="9">
    <source>
        <dbReference type="Pfam" id="PF00078"/>
    </source>
</evidence>
<dbReference type="InterPro" id="IPR050951">
    <property type="entry name" value="Retrovirus_Pol_polyprotein"/>
</dbReference>
<keyword evidence="4" id="KW-0548">Nucleotidyltransferase</keyword>
<keyword evidence="6" id="KW-0255">Endonuclease</keyword>
<evidence type="ECO:0000256" key="2">
    <source>
        <dbReference type="ARBA" id="ARBA00012180"/>
    </source>
</evidence>
<keyword evidence="3" id="KW-0808">Transferase</keyword>
<accession>A0ABQ8LCI7</accession>
<keyword evidence="8" id="KW-0695">RNA-directed DNA polymerase</keyword>
<evidence type="ECO:0000256" key="1">
    <source>
        <dbReference type="ARBA" id="ARBA00010879"/>
    </source>
</evidence>
<evidence type="ECO:0000256" key="3">
    <source>
        <dbReference type="ARBA" id="ARBA00022679"/>
    </source>
</evidence>
<evidence type="ECO:0000259" key="11">
    <source>
        <dbReference type="Pfam" id="PF22938"/>
    </source>
</evidence>
<keyword evidence="5" id="KW-0540">Nuclease</keyword>
<evidence type="ECO:0000256" key="8">
    <source>
        <dbReference type="ARBA" id="ARBA00022918"/>
    </source>
</evidence>
<evidence type="ECO:0000259" key="10">
    <source>
        <dbReference type="Pfam" id="PF17917"/>
    </source>
</evidence>
<dbReference type="InterPro" id="IPR043128">
    <property type="entry name" value="Rev_trsase/Diguanyl_cyclase"/>
</dbReference>
<dbReference type="InterPro" id="IPR000477">
    <property type="entry name" value="RT_dom"/>
</dbReference>
<sequence>MKAHYDRRAVQRSFKPGDLVLALLPVPGSALQNRFTGPYVVERKVTDTTYVIRTHERRRNLRTCHINMLKQYHEREKGNTSVVETINAPVPVAVVTTVKESEDDGVETVSVSTGRIDDCIDRVGTAKFVTKIDLLKGYWQVPLTPRAAEISAFVTPDFFGQYSVMAFGMRNAPATFQRLMRLVLQDVPDCEAYLDDIVIFSPSWEEHMNSLRTVFARLAKALLTVNLAKCEFAKATITYLGKQVGQGQVKPVNAKITAITEFPRPSNRRELRRFLGMIGYYRGFCRNFATLVVPLTDLLRPSRKFVWSLECEHAFNGAKDLLCKAPILAAPDFSRAFLLEVDASGVAAGAVLLQRSEANLELPVCYFSKKVNESQRRYSTVEKEALALLLALRHFDVYLSANPFPVPVYTDHNPLVFLSRMKNLNQRLMRWSLIIQEYNLEIVHKRGSEMVLSDALSRAVGPENPACK</sequence>
<protein>
    <recommendedName>
        <fullName evidence="2">ribonuclease H</fullName>
        <ecNumber evidence="2">3.1.26.4</ecNumber>
    </recommendedName>
</protein>
<dbReference type="EC" id="3.1.26.4" evidence="2"/>
<evidence type="ECO:0000256" key="5">
    <source>
        <dbReference type="ARBA" id="ARBA00022722"/>
    </source>
</evidence>
<feature type="domain" description="Integrase p58-like C-terminal" evidence="11">
    <location>
        <begin position="37"/>
        <end position="70"/>
    </location>
</feature>
<feature type="domain" description="Reverse transcriptase" evidence="9">
    <location>
        <begin position="113"/>
        <end position="242"/>
    </location>
</feature>
<dbReference type="PANTHER" id="PTHR37984:SF5">
    <property type="entry name" value="PROTEIN NYNRIN-LIKE"/>
    <property type="match status" value="1"/>
</dbReference>